<evidence type="ECO:0000256" key="2">
    <source>
        <dbReference type="SAM" id="Phobius"/>
    </source>
</evidence>
<dbReference type="AlphaFoldDB" id="A0A921MKF9"/>
<reference evidence="4" key="1">
    <citation type="journal article" date="2021" name="PeerJ">
        <title>Extensive microbial diversity within the chicken gut microbiome revealed by metagenomics and culture.</title>
        <authorList>
            <person name="Gilroy R."/>
            <person name="Ravi A."/>
            <person name="Getino M."/>
            <person name="Pursley I."/>
            <person name="Horton D.L."/>
            <person name="Alikhan N.F."/>
            <person name="Baker D."/>
            <person name="Gharbi K."/>
            <person name="Hall N."/>
            <person name="Watson M."/>
            <person name="Adriaenssens E.M."/>
            <person name="Foster-Nyarko E."/>
            <person name="Jarju S."/>
            <person name="Secka A."/>
            <person name="Antonio M."/>
            <person name="Oren A."/>
            <person name="Chaudhuri R.R."/>
            <person name="La Ragione R."/>
            <person name="Hildebrand F."/>
            <person name="Pallen M.J."/>
        </authorList>
    </citation>
    <scope>NUCLEOTIDE SEQUENCE</scope>
    <source>
        <strain evidence="4">CHK179-5677</strain>
    </source>
</reference>
<feature type="region of interest" description="Disordered" evidence="1">
    <location>
        <begin position="1"/>
        <end position="25"/>
    </location>
</feature>
<protein>
    <submittedName>
        <fullName evidence="4">M23 family metallopeptidase</fullName>
    </submittedName>
</protein>
<dbReference type="GO" id="GO:0004222">
    <property type="term" value="F:metalloendopeptidase activity"/>
    <property type="evidence" value="ECO:0007669"/>
    <property type="project" value="TreeGrafter"/>
</dbReference>
<evidence type="ECO:0000313" key="4">
    <source>
        <dbReference type="EMBL" id="HJG85451.1"/>
    </source>
</evidence>
<dbReference type="PANTHER" id="PTHR21666">
    <property type="entry name" value="PEPTIDASE-RELATED"/>
    <property type="match status" value="1"/>
</dbReference>
<dbReference type="Gene3D" id="2.70.70.10">
    <property type="entry name" value="Glucose Permease (Domain IIA)"/>
    <property type="match status" value="1"/>
</dbReference>
<accession>A0A921MKF9</accession>
<dbReference type="Proteomes" id="UP000760668">
    <property type="component" value="Unassembled WGS sequence"/>
</dbReference>
<evidence type="ECO:0000313" key="5">
    <source>
        <dbReference type="Proteomes" id="UP000760668"/>
    </source>
</evidence>
<keyword evidence="2" id="KW-1133">Transmembrane helix</keyword>
<name>A0A921MKF9_9FIRM</name>
<feature type="domain" description="M23ase beta-sheet core" evidence="3">
    <location>
        <begin position="248"/>
        <end position="343"/>
    </location>
</feature>
<dbReference type="RefSeq" id="WP_295369609.1">
    <property type="nucleotide sequence ID" value="NZ_DYUC01000004.1"/>
</dbReference>
<dbReference type="InterPro" id="IPR011055">
    <property type="entry name" value="Dup_hybrid_motif"/>
</dbReference>
<gene>
    <name evidence="4" type="ORF">K8V01_00250</name>
</gene>
<keyword evidence="2" id="KW-0812">Transmembrane</keyword>
<dbReference type="SUPFAM" id="SSF51261">
    <property type="entry name" value="Duplicated hybrid motif"/>
    <property type="match status" value="1"/>
</dbReference>
<dbReference type="CDD" id="cd12797">
    <property type="entry name" value="M23_peptidase"/>
    <property type="match status" value="1"/>
</dbReference>
<dbReference type="EMBL" id="DYUC01000004">
    <property type="protein sequence ID" value="HJG85451.1"/>
    <property type="molecule type" value="Genomic_DNA"/>
</dbReference>
<dbReference type="PANTHER" id="PTHR21666:SF270">
    <property type="entry name" value="MUREIN HYDROLASE ACTIVATOR ENVC"/>
    <property type="match status" value="1"/>
</dbReference>
<sequence>MESAYRQWEKRRGRRQSRPAERRSGKKIALAPREYRRLVQLGVCIALFLVVLIGKGVFPEQMLAARDKIVQVIQGDTDFRAAFASLGQSISAGEPVLETLGTLWIDVFGGEEPETADSGWEPLPLYTETVEHLQGGVTVQGLLTGKLDAAEEKNQAAETPAEQPEDSTPPVEESVQPEPDATADTVQPTPVPDVIHVDYDGPALPANATMDQYNLGLAATVSPIEGAEGWWVSSPYGWREHPVDDEEKFHNGVDLAVNTGTSVKAFADGVVDYIGDSPVYGLYTQIDHGNGVTSFYAHCSELLVQQGQTVSVGDVIALSGATGNATGPHLHFELKKEGVLLNPLYYIPSA</sequence>
<proteinExistence type="predicted"/>
<feature type="region of interest" description="Disordered" evidence="1">
    <location>
        <begin position="151"/>
        <end position="191"/>
    </location>
</feature>
<dbReference type="InterPro" id="IPR050570">
    <property type="entry name" value="Cell_wall_metabolism_enzyme"/>
</dbReference>
<comment type="caution">
    <text evidence="4">The sequence shown here is derived from an EMBL/GenBank/DDBJ whole genome shotgun (WGS) entry which is preliminary data.</text>
</comment>
<keyword evidence="2" id="KW-0472">Membrane</keyword>
<reference evidence="4" key="2">
    <citation type="submission" date="2021-09" db="EMBL/GenBank/DDBJ databases">
        <authorList>
            <person name="Gilroy R."/>
        </authorList>
    </citation>
    <scope>NUCLEOTIDE SEQUENCE</scope>
    <source>
        <strain evidence="4">CHK179-5677</strain>
    </source>
</reference>
<evidence type="ECO:0000256" key="1">
    <source>
        <dbReference type="SAM" id="MobiDB-lite"/>
    </source>
</evidence>
<organism evidence="4 5">
    <name type="scientific">Pseudoflavonifractor capillosus</name>
    <dbReference type="NCBI Taxonomy" id="106588"/>
    <lineage>
        <taxon>Bacteria</taxon>
        <taxon>Bacillati</taxon>
        <taxon>Bacillota</taxon>
        <taxon>Clostridia</taxon>
        <taxon>Eubacteriales</taxon>
        <taxon>Oscillospiraceae</taxon>
        <taxon>Pseudoflavonifractor</taxon>
    </lineage>
</organism>
<dbReference type="Pfam" id="PF01551">
    <property type="entry name" value="Peptidase_M23"/>
    <property type="match status" value="1"/>
</dbReference>
<dbReference type="InterPro" id="IPR016047">
    <property type="entry name" value="M23ase_b-sheet_dom"/>
</dbReference>
<evidence type="ECO:0000259" key="3">
    <source>
        <dbReference type="Pfam" id="PF01551"/>
    </source>
</evidence>
<feature type="transmembrane region" description="Helical" evidence="2">
    <location>
        <begin position="38"/>
        <end position="58"/>
    </location>
</feature>